<dbReference type="EMBL" id="KK107138">
    <property type="protein sequence ID" value="EZA57943.1"/>
    <property type="molecule type" value="Genomic_DNA"/>
</dbReference>
<organism evidence="1 2">
    <name type="scientific">Ooceraea biroi</name>
    <name type="common">Clonal raider ant</name>
    <name type="synonym">Cerapachys biroi</name>
    <dbReference type="NCBI Taxonomy" id="2015173"/>
    <lineage>
        <taxon>Eukaryota</taxon>
        <taxon>Metazoa</taxon>
        <taxon>Ecdysozoa</taxon>
        <taxon>Arthropoda</taxon>
        <taxon>Hexapoda</taxon>
        <taxon>Insecta</taxon>
        <taxon>Pterygota</taxon>
        <taxon>Neoptera</taxon>
        <taxon>Endopterygota</taxon>
        <taxon>Hymenoptera</taxon>
        <taxon>Apocrita</taxon>
        <taxon>Aculeata</taxon>
        <taxon>Formicoidea</taxon>
        <taxon>Formicidae</taxon>
        <taxon>Dorylinae</taxon>
        <taxon>Ooceraea</taxon>
    </lineage>
</organism>
<dbReference type="AlphaFoldDB" id="A0A026WPN2"/>
<sequence>IVLEWAVAREVSQLCLERDVPTDQLSRDSSSSLLASSSDYVWSTHERTTGARARAGRPVRVHYALAYERRYAKHEAFVHVLLLNHPEIRNFLPKRHENQRVLACLIRELPPRVVNPFWDAKTGPSEKGYPRVPSTISSRLTSRGTFSSLSRLATAHFPVLLSLSILHAAGKGFRRGSAACAS</sequence>
<keyword evidence="2" id="KW-1185">Reference proteome</keyword>
<proteinExistence type="predicted"/>
<evidence type="ECO:0000313" key="1">
    <source>
        <dbReference type="EMBL" id="EZA57943.1"/>
    </source>
</evidence>
<dbReference type="Proteomes" id="UP000053097">
    <property type="component" value="Unassembled WGS sequence"/>
</dbReference>
<gene>
    <name evidence="1" type="ORF">X777_01958</name>
</gene>
<accession>A0A026WPN2</accession>
<protein>
    <submittedName>
        <fullName evidence="1">Uncharacterized protein</fullName>
    </submittedName>
</protein>
<evidence type="ECO:0000313" key="2">
    <source>
        <dbReference type="Proteomes" id="UP000053097"/>
    </source>
</evidence>
<name>A0A026WPN2_OOCBI</name>
<reference evidence="1 2" key="1">
    <citation type="journal article" date="2014" name="Curr. Biol.">
        <title>The genome of the clonal raider ant Cerapachys biroi.</title>
        <authorList>
            <person name="Oxley P.R."/>
            <person name="Ji L."/>
            <person name="Fetter-Pruneda I."/>
            <person name="McKenzie S.K."/>
            <person name="Li C."/>
            <person name="Hu H."/>
            <person name="Zhang G."/>
            <person name="Kronauer D.J."/>
        </authorList>
    </citation>
    <scope>NUCLEOTIDE SEQUENCE [LARGE SCALE GENOMIC DNA]</scope>
</reference>
<feature type="non-terminal residue" evidence="1">
    <location>
        <position position="1"/>
    </location>
</feature>